<reference evidence="1 2" key="1">
    <citation type="journal article" date="2017" name="G3 (Bethesda)">
        <title>The Physical Genome Mapping of Anopheles albimanus Corrected Scaffold Misassemblies and Identified Interarm Rearrangements in Genus Anopheles.</title>
        <authorList>
            <person name="Artemov G.N."/>
            <person name="Peery A.N."/>
            <person name="Jiang X."/>
            <person name="Tu Z."/>
            <person name="Stegniy V.N."/>
            <person name="Sharakhova M.V."/>
            <person name="Sharakhov I.V."/>
        </authorList>
    </citation>
    <scope>NUCLEOTIDE SEQUENCE [LARGE SCALE GENOMIC DNA]</scope>
    <source>
        <strain evidence="1 2">ALBI9_A</strain>
    </source>
</reference>
<dbReference type="VEuPathDB" id="VectorBase:AALB20_027573"/>
<dbReference type="VEuPathDB" id="VectorBase:AALB006869"/>
<proteinExistence type="predicted"/>
<organism evidence="1 2">
    <name type="scientific">Anopheles albimanus</name>
    <name type="common">New world malaria mosquito</name>
    <dbReference type="NCBI Taxonomy" id="7167"/>
    <lineage>
        <taxon>Eukaryota</taxon>
        <taxon>Metazoa</taxon>
        <taxon>Ecdysozoa</taxon>
        <taxon>Arthropoda</taxon>
        <taxon>Hexapoda</taxon>
        <taxon>Insecta</taxon>
        <taxon>Pterygota</taxon>
        <taxon>Neoptera</taxon>
        <taxon>Endopterygota</taxon>
        <taxon>Diptera</taxon>
        <taxon>Nematocera</taxon>
        <taxon>Culicoidea</taxon>
        <taxon>Culicidae</taxon>
        <taxon>Anophelinae</taxon>
        <taxon>Anopheles</taxon>
    </lineage>
</organism>
<keyword evidence="2" id="KW-1185">Reference proteome</keyword>
<dbReference type="AlphaFoldDB" id="A0A182FK24"/>
<name>A0A182FK24_ANOAL</name>
<accession>A0A182FK24</accession>
<dbReference type="EnsemblMetazoa" id="AALB006869-RA">
    <property type="protein sequence ID" value="AALB006869-PA"/>
    <property type="gene ID" value="AALB006869"/>
</dbReference>
<sequence>MYHWQLNRERGTVPRAVGNTDIVYRMVYGSFNRRMAPRHRRNENDDFEDDSINGLAFSADGNALGGKLIYGCIRKAKEEEEKEEEEEEEED</sequence>
<reference evidence="1" key="2">
    <citation type="submission" date="2022-08" db="UniProtKB">
        <authorList>
            <consortium name="EnsemblMetazoa"/>
        </authorList>
    </citation>
    <scope>IDENTIFICATION</scope>
    <source>
        <strain evidence="1">STECLA/ALBI9_A</strain>
    </source>
</reference>
<dbReference type="Proteomes" id="UP000069272">
    <property type="component" value="Chromosome X"/>
</dbReference>
<evidence type="ECO:0000313" key="1">
    <source>
        <dbReference type="EnsemblMetazoa" id="AALB006869-PA"/>
    </source>
</evidence>
<protein>
    <submittedName>
        <fullName evidence="1">Uncharacterized protein</fullName>
    </submittedName>
</protein>
<evidence type="ECO:0000313" key="2">
    <source>
        <dbReference type="Proteomes" id="UP000069272"/>
    </source>
</evidence>